<protein>
    <submittedName>
        <fullName evidence="1">IS66 Orf2 like protein</fullName>
    </submittedName>
</protein>
<evidence type="ECO:0000313" key="1">
    <source>
        <dbReference type="EMBL" id="SFK63982.1"/>
    </source>
</evidence>
<accession>A0A662ZFE6</accession>
<dbReference type="AlphaFoldDB" id="A0A662ZFE6"/>
<gene>
    <name evidence="1" type="ORF">SAMN04487865_11691</name>
</gene>
<dbReference type="InterPro" id="IPR008878">
    <property type="entry name" value="Transposase_IS66_Orf2"/>
</dbReference>
<organism evidence="1 2">
    <name type="scientific">Succinivibrio dextrinosolvens</name>
    <dbReference type="NCBI Taxonomy" id="83771"/>
    <lineage>
        <taxon>Bacteria</taxon>
        <taxon>Pseudomonadati</taxon>
        <taxon>Pseudomonadota</taxon>
        <taxon>Gammaproteobacteria</taxon>
        <taxon>Aeromonadales</taxon>
        <taxon>Succinivibrionaceae</taxon>
        <taxon>Succinivibrio</taxon>
    </lineage>
</organism>
<reference evidence="1 2" key="1">
    <citation type="submission" date="2016-10" db="EMBL/GenBank/DDBJ databases">
        <authorList>
            <person name="Varghese N."/>
            <person name="Submissions S."/>
        </authorList>
    </citation>
    <scope>NUCLEOTIDE SEQUENCE [LARGE SCALE GENOMIC DNA]</scope>
    <source>
        <strain evidence="1 2">22B</strain>
    </source>
</reference>
<dbReference type="EMBL" id="FOSF01000169">
    <property type="protein sequence ID" value="SFK63982.1"/>
    <property type="molecule type" value="Genomic_DNA"/>
</dbReference>
<name>A0A662ZFE6_9GAMM</name>
<evidence type="ECO:0000313" key="2">
    <source>
        <dbReference type="Proteomes" id="UP000243374"/>
    </source>
</evidence>
<dbReference type="RefSeq" id="WP_074842055.1">
    <property type="nucleotide sequence ID" value="NZ_CP047056.1"/>
</dbReference>
<dbReference type="Pfam" id="PF05717">
    <property type="entry name" value="TnpB_IS66"/>
    <property type="match status" value="1"/>
</dbReference>
<dbReference type="OrthoDB" id="7068285at2"/>
<proteinExistence type="predicted"/>
<dbReference type="Proteomes" id="UP000243374">
    <property type="component" value="Unassembled WGS sequence"/>
</dbReference>
<keyword evidence="2" id="KW-1185">Reference proteome</keyword>
<sequence length="117" mass="13121">MSILSGTGRIYMVREPVCGRFGMHRLLAMISSNSLGVKWNGIDEITVVTFNKRKTICKILHIDPCGVDCTTRILNTGRFQVMLDEDQIPIHLTRDELETLLMEGTAPDKAFPLKIAC</sequence>